<keyword evidence="5" id="KW-0732">Signal</keyword>
<protein>
    <recommendedName>
        <fullName evidence="6">Ig-like domain-containing protein</fullName>
    </recommendedName>
</protein>
<organism evidence="7 8">
    <name type="scientific">Triplophysa rosa</name>
    <name type="common">Cave loach</name>
    <dbReference type="NCBI Taxonomy" id="992332"/>
    <lineage>
        <taxon>Eukaryota</taxon>
        <taxon>Metazoa</taxon>
        <taxon>Chordata</taxon>
        <taxon>Craniata</taxon>
        <taxon>Vertebrata</taxon>
        <taxon>Euteleostomi</taxon>
        <taxon>Actinopterygii</taxon>
        <taxon>Neopterygii</taxon>
        <taxon>Teleostei</taxon>
        <taxon>Ostariophysi</taxon>
        <taxon>Cypriniformes</taxon>
        <taxon>Nemacheilidae</taxon>
        <taxon>Triplophysa</taxon>
    </lineage>
</organism>
<dbReference type="Proteomes" id="UP001059041">
    <property type="component" value="Linkage Group LG23"/>
</dbReference>
<evidence type="ECO:0000256" key="5">
    <source>
        <dbReference type="SAM" id="SignalP"/>
    </source>
</evidence>
<dbReference type="InterPro" id="IPR003599">
    <property type="entry name" value="Ig_sub"/>
</dbReference>
<dbReference type="GO" id="GO:0004888">
    <property type="term" value="F:transmembrane signaling receptor activity"/>
    <property type="evidence" value="ECO:0007669"/>
    <property type="project" value="TreeGrafter"/>
</dbReference>
<dbReference type="SUPFAM" id="SSF48726">
    <property type="entry name" value="Immunoglobulin"/>
    <property type="match status" value="1"/>
</dbReference>
<comment type="subcellular location">
    <subcellularLocation>
        <location evidence="1">Membrane</location>
    </subcellularLocation>
</comment>
<dbReference type="InterPro" id="IPR013783">
    <property type="entry name" value="Ig-like_fold"/>
</dbReference>
<keyword evidence="3 4" id="KW-0472">Membrane</keyword>
<keyword evidence="8" id="KW-1185">Reference proteome</keyword>
<accession>A0A9W7TB06</accession>
<feature type="domain" description="Ig-like" evidence="6">
    <location>
        <begin position="119"/>
        <end position="217"/>
    </location>
</feature>
<evidence type="ECO:0000256" key="4">
    <source>
        <dbReference type="SAM" id="Phobius"/>
    </source>
</evidence>
<feature type="signal peptide" evidence="5">
    <location>
        <begin position="1"/>
        <end position="18"/>
    </location>
</feature>
<dbReference type="EMBL" id="JAFHDT010000023">
    <property type="protein sequence ID" value="KAI7792879.1"/>
    <property type="molecule type" value="Genomic_DNA"/>
</dbReference>
<reference evidence="7" key="1">
    <citation type="submission" date="2021-02" db="EMBL/GenBank/DDBJ databases">
        <title>Comparative genomics reveals that relaxation of natural selection precedes convergent phenotypic evolution of cavefish.</title>
        <authorList>
            <person name="Peng Z."/>
        </authorList>
    </citation>
    <scope>NUCLEOTIDE SEQUENCE</scope>
    <source>
        <tissue evidence="7">Muscle</tissue>
    </source>
</reference>
<name>A0A9W7TB06_TRIRA</name>
<evidence type="ECO:0000313" key="7">
    <source>
        <dbReference type="EMBL" id="KAI7792879.1"/>
    </source>
</evidence>
<dbReference type="InterPro" id="IPR050671">
    <property type="entry name" value="CD300_family_receptors"/>
</dbReference>
<dbReference type="PANTHER" id="PTHR11860">
    <property type="entry name" value="POLYMERIC-IMMUNOGLOBULIN RECEPTOR"/>
    <property type="match status" value="1"/>
</dbReference>
<dbReference type="Gene3D" id="2.60.40.10">
    <property type="entry name" value="Immunoglobulins"/>
    <property type="match status" value="2"/>
</dbReference>
<dbReference type="PROSITE" id="PS50835">
    <property type="entry name" value="IG_LIKE"/>
    <property type="match status" value="1"/>
</dbReference>
<dbReference type="InterPro" id="IPR007110">
    <property type="entry name" value="Ig-like_dom"/>
</dbReference>
<gene>
    <name evidence="7" type="ORF">IRJ41_019266</name>
</gene>
<comment type="caution">
    <text evidence="7">The sequence shown here is derived from an EMBL/GenBank/DDBJ whole genome shotgun (WGS) entry which is preliminary data.</text>
</comment>
<proteinExistence type="predicted"/>
<dbReference type="PANTHER" id="PTHR11860:SF4">
    <property type="entry name" value="TRANSMEMBRANE DOMAIN-CONTAINING PROTEIN TMIGD3"/>
    <property type="match status" value="1"/>
</dbReference>
<dbReference type="GO" id="GO:0005886">
    <property type="term" value="C:plasma membrane"/>
    <property type="evidence" value="ECO:0007669"/>
    <property type="project" value="TreeGrafter"/>
</dbReference>
<feature type="chain" id="PRO_5040952587" description="Ig-like domain-containing protein" evidence="5">
    <location>
        <begin position="19"/>
        <end position="321"/>
    </location>
</feature>
<evidence type="ECO:0000256" key="1">
    <source>
        <dbReference type="ARBA" id="ARBA00004370"/>
    </source>
</evidence>
<evidence type="ECO:0000259" key="6">
    <source>
        <dbReference type="PROSITE" id="PS50835"/>
    </source>
</evidence>
<dbReference type="AlphaFoldDB" id="A0A9W7TB06"/>
<evidence type="ECO:0000256" key="2">
    <source>
        <dbReference type="ARBA" id="ARBA00022692"/>
    </source>
</evidence>
<dbReference type="InterPro" id="IPR036179">
    <property type="entry name" value="Ig-like_dom_sf"/>
</dbReference>
<sequence length="321" mass="36359">MDPCCLLFVLLLIKLSGTHDVIKIPVQRGQSILIPCLYKREYVYSNDFLSALCYRVLSHHSKLSYQRYNPQKVFFSDDKTHKICSVDNVQESGDYWCGVLPPGSPNKQTTFVLEVATGPSGLYVSSQYLTGFENDSVTVTCYHHGKHYVKWCKFGGHCMSGTSGTLDGASVEIRYSQAFMTVTMNKLKMENTGWYSCSSKDLQIPVYITVKQKMSLTSTELPQITPETTARKRTAVLFLLPVILEVLLVILIYASWRLFKLCRERCLISRKHEAEAAYYVTMHKKQSSHQTGCADVGTYERMAGLKSDIETEPDYVNVTKT</sequence>
<dbReference type="SMART" id="SM00409">
    <property type="entry name" value="IG"/>
    <property type="match status" value="2"/>
</dbReference>
<keyword evidence="4" id="KW-1133">Transmembrane helix</keyword>
<evidence type="ECO:0000256" key="3">
    <source>
        <dbReference type="ARBA" id="ARBA00023136"/>
    </source>
</evidence>
<feature type="transmembrane region" description="Helical" evidence="4">
    <location>
        <begin position="235"/>
        <end position="256"/>
    </location>
</feature>
<keyword evidence="2 4" id="KW-0812">Transmembrane</keyword>
<evidence type="ECO:0000313" key="8">
    <source>
        <dbReference type="Proteomes" id="UP001059041"/>
    </source>
</evidence>